<feature type="compositionally biased region" description="Basic and acidic residues" evidence="1">
    <location>
        <begin position="1"/>
        <end position="17"/>
    </location>
</feature>
<name>A0A8T0Y7H3_9STRA</name>
<dbReference type="EMBL" id="RCMG01001480">
    <property type="protein sequence ID" value="KAG2826353.1"/>
    <property type="molecule type" value="Genomic_DNA"/>
</dbReference>
<feature type="compositionally biased region" description="Basic and acidic residues" evidence="1">
    <location>
        <begin position="30"/>
        <end position="53"/>
    </location>
</feature>
<accession>A0A8T0Y7H3</accession>
<dbReference type="EMBL" id="RCMV01003804">
    <property type="protein sequence ID" value="KAG3197380.1"/>
    <property type="molecule type" value="Genomic_DNA"/>
</dbReference>
<comment type="caution">
    <text evidence="2">The sequence shown here is derived from an EMBL/GenBank/DDBJ whole genome shotgun (WGS) entry which is preliminary data.</text>
</comment>
<evidence type="ECO:0000313" key="5">
    <source>
        <dbReference type="Proteomes" id="UP000735874"/>
    </source>
</evidence>
<evidence type="ECO:0000313" key="2">
    <source>
        <dbReference type="EMBL" id="KAG2826353.1"/>
    </source>
</evidence>
<evidence type="ECO:0000256" key="1">
    <source>
        <dbReference type="SAM" id="MobiDB-lite"/>
    </source>
</evidence>
<dbReference type="Proteomes" id="UP000760860">
    <property type="component" value="Unassembled WGS sequence"/>
</dbReference>
<proteinExistence type="predicted"/>
<dbReference type="EMBL" id="RCMI01002630">
    <property type="protein sequence ID" value="KAG2875537.1"/>
    <property type="molecule type" value="Genomic_DNA"/>
</dbReference>
<protein>
    <submittedName>
        <fullName evidence="2">Uncharacterized protein</fullName>
    </submittedName>
</protein>
<organism evidence="2 5">
    <name type="scientific">Phytophthora cactorum</name>
    <dbReference type="NCBI Taxonomy" id="29920"/>
    <lineage>
        <taxon>Eukaryota</taxon>
        <taxon>Sar</taxon>
        <taxon>Stramenopiles</taxon>
        <taxon>Oomycota</taxon>
        <taxon>Peronosporomycetes</taxon>
        <taxon>Peronosporales</taxon>
        <taxon>Peronosporaceae</taxon>
        <taxon>Phytophthora</taxon>
    </lineage>
</organism>
<dbReference type="VEuPathDB" id="FungiDB:PC110_g20729"/>
<dbReference type="Proteomes" id="UP000774804">
    <property type="component" value="Unassembled WGS sequence"/>
</dbReference>
<feature type="region of interest" description="Disordered" evidence="1">
    <location>
        <begin position="1"/>
        <end position="61"/>
    </location>
</feature>
<dbReference type="AlphaFoldDB" id="A0A8T0Y7H3"/>
<dbReference type="Proteomes" id="UP000735874">
    <property type="component" value="Unassembled WGS sequence"/>
</dbReference>
<evidence type="ECO:0000313" key="4">
    <source>
        <dbReference type="EMBL" id="KAG3197380.1"/>
    </source>
</evidence>
<evidence type="ECO:0000313" key="3">
    <source>
        <dbReference type="EMBL" id="KAG2875537.1"/>
    </source>
</evidence>
<sequence length="112" mass="12757">MEKASKPQDSVKLEGVHQDAPAPDAAETVSVEHARLESLFTEKRQSRETESDAMRAQWPQDMMESWRHEKLALELRIIDAEAEQDRNSEASKIMQKFQAGQLRGLRATLPQV</sequence>
<gene>
    <name evidence="2" type="ORF">PC113_g21786</name>
    <name evidence="3" type="ORF">PC115_g23882</name>
    <name evidence="4" type="ORF">PC129_g24541</name>
</gene>
<reference evidence="2" key="1">
    <citation type="submission" date="2018-10" db="EMBL/GenBank/DDBJ databases">
        <title>Effector identification in a new, highly contiguous assembly of the strawberry crown rot pathogen Phytophthora cactorum.</title>
        <authorList>
            <person name="Armitage A.D."/>
            <person name="Nellist C.F."/>
            <person name="Bates H."/>
            <person name="Vickerstaff R.J."/>
            <person name="Harrison R.J."/>
        </authorList>
    </citation>
    <scope>NUCLEOTIDE SEQUENCE</scope>
    <source>
        <strain evidence="2">15-7</strain>
        <strain evidence="3">4032</strain>
        <strain evidence="4">P421</strain>
    </source>
</reference>